<dbReference type="GO" id="GO:0032259">
    <property type="term" value="P:methylation"/>
    <property type="evidence" value="ECO:0007669"/>
    <property type="project" value="UniProtKB-KW"/>
</dbReference>
<proteinExistence type="predicted"/>
<dbReference type="SUPFAM" id="SSF53335">
    <property type="entry name" value="S-adenosyl-L-methionine-dependent methyltransferases"/>
    <property type="match status" value="1"/>
</dbReference>
<reference evidence="3" key="1">
    <citation type="submission" date="2018-05" db="EMBL/GenBank/DDBJ databases">
        <authorList>
            <person name="Lanie J.A."/>
            <person name="Ng W.-L."/>
            <person name="Kazmierczak K.M."/>
            <person name="Andrzejewski T.M."/>
            <person name="Davidsen T.M."/>
            <person name="Wayne K.J."/>
            <person name="Tettelin H."/>
            <person name="Glass J.I."/>
            <person name="Rusch D."/>
            <person name="Podicherti R."/>
            <person name="Tsui H.-C.T."/>
            <person name="Winkler M.E."/>
        </authorList>
    </citation>
    <scope>NUCLEOTIDE SEQUENCE</scope>
</reference>
<accession>A0A382X3K7</accession>
<name>A0A382X3K7_9ZZZZ</name>
<keyword evidence="2" id="KW-0808">Transferase</keyword>
<keyword evidence="1" id="KW-0489">Methyltransferase</keyword>
<feature type="non-terminal residue" evidence="3">
    <location>
        <position position="64"/>
    </location>
</feature>
<protein>
    <recommendedName>
        <fullName evidence="4">DNA (cytosine-5-)-methyltransferase</fullName>
    </recommendedName>
</protein>
<dbReference type="Pfam" id="PF00145">
    <property type="entry name" value="DNA_methylase"/>
    <property type="match status" value="1"/>
</dbReference>
<organism evidence="3">
    <name type="scientific">marine metagenome</name>
    <dbReference type="NCBI Taxonomy" id="408172"/>
    <lineage>
        <taxon>unclassified sequences</taxon>
        <taxon>metagenomes</taxon>
        <taxon>ecological metagenomes</taxon>
    </lineage>
</organism>
<evidence type="ECO:0000256" key="1">
    <source>
        <dbReference type="ARBA" id="ARBA00022603"/>
    </source>
</evidence>
<dbReference type="InterPro" id="IPR029063">
    <property type="entry name" value="SAM-dependent_MTases_sf"/>
</dbReference>
<sequence length="64" mass="7079">MSNSVVELFAGVGGFHLAAKESGWKVIWANQWEPGVKVQHAFDCYTKNFPDTVAVNDDIANVIR</sequence>
<dbReference type="Gene3D" id="3.40.50.150">
    <property type="entry name" value="Vaccinia Virus protein VP39"/>
    <property type="match status" value="1"/>
</dbReference>
<gene>
    <name evidence="3" type="ORF">METZ01_LOCUS418308</name>
</gene>
<dbReference type="InterPro" id="IPR001525">
    <property type="entry name" value="C5_MeTfrase"/>
</dbReference>
<evidence type="ECO:0000256" key="2">
    <source>
        <dbReference type="ARBA" id="ARBA00022679"/>
    </source>
</evidence>
<evidence type="ECO:0008006" key="4">
    <source>
        <dbReference type="Google" id="ProtNLM"/>
    </source>
</evidence>
<dbReference type="AlphaFoldDB" id="A0A382X3K7"/>
<dbReference type="GO" id="GO:0008168">
    <property type="term" value="F:methyltransferase activity"/>
    <property type="evidence" value="ECO:0007669"/>
    <property type="project" value="UniProtKB-KW"/>
</dbReference>
<evidence type="ECO:0000313" key="3">
    <source>
        <dbReference type="EMBL" id="SVD65454.1"/>
    </source>
</evidence>
<dbReference type="EMBL" id="UINC01164544">
    <property type="protein sequence ID" value="SVD65454.1"/>
    <property type="molecule type" value="Genomic_DNA"/>
</dbReference>